<keyword evidence="7" id="KW-1133">Transmembrane helix</keyword>
<keyword evidence="3" id="KW-0285">Flavoprotein</keyword>
<reference evidence="9 10" key="1">
    <citation type="journal article" date="2018" name="Sci. Rep.">
        <title>Genome Features and Biochemical Characteristics of a Robust, Fast Growing and Naturally Transformable Cyanobacterium Synechococcus elongatus PCC 11801 Isolated from India.</title>
        <authorList>
            <person name="Jaiswal D."/>
            <person name="Sengupta A."/>
            <person name="Sohoni S."/>
            <person name="Sengupta S."/>
            <person name="Phadnavis A.G."/>
            <person name="Pakrasi H.B."/>
            <person name="Wangikar P.P."/>
        </authorList>
    </citation>
    <scope>NUCLEOTIDE SEQUENCE [LARGE SCALE GENOMIC DNA]</scope>
    <source>
        <strain evidence="9 10">PCC 11801</strain>
    </source>
</reference>
<dbReference type="EMBL" id="CP030139">
    <property type="protein sequence ID" value="AZB71638.1"/>
    <property type="molecule type" value="Genomic_DNA"/>
</dbReference>
<dbReference type="PANTHER" id="PTHR42913">
    <property type="entry name" value="APOPTOSIS-INDUCING FACTOR 1"/>
    <property type="match status" value="1"/>
</dbReference>
<keyword evidence="5 9" id="KW-0560">Oxidoreductase</keyword>
<keyword evidence="7" id="KW-0812">Transmembrane</keyword>
<feature type="region of interest" description="Disordered" evidence="6">
    <location>
        <begin position="456"/>
        <end position="475"/>
    </location>
</feature>
<dbReference type="InterPro" id="IPR051169">
    <property type="entry name" value="NADH-Q_oxidoreductase"/>
</dbReference>
<dbReference type="Pfam" id="PF07992">
    <property type="entry name" value="Pyr_redox_2"/>
    <property type="match status" value="1"/>
</dbReference>
<accession>A0AAN1QLQ0</accession>
<dbReference type="AlphaFoldDB" id="A0AAN1QLQ0"/>
<evidence type="ECO:0000313" key="9">
    <source>
        <dbReference type="EMBL" id="AZB71638.1"/>
    </source>
</evidence>
<dbReference type="GO" id="GO:0019646">
    <property type="term" value="P:aerobic electron transport chain"/>
    <property type="evidence" value="ECO:0007669"/>
    <property type="project" value="TreeGrafter"/>
</dbReference>
<evidence type="ECO:0000256" key="1">
    <source>
        <dbReference type="ARBA" id="ARBA00001974"/>
    </source>
</evidence>
<dbReference type="EC" id="1.6.5.-" evidence="9"/>
<dbReference type="InterPro" id="IPR036188">
    <property type="entry name" value="FAD/NAD-bd_sf"/>
</dbReference>
<proteinExistence type="inferred from homology"/>
<keyword evidence="7" id="KW-0472">Membrane</keyword>
<feature type="transmembrane region" description="Helical" evidence="7">
    <location>
        <begin position="434"/>
        <end position="455"/>
    </location>
</feature>
<gene>
    <name evidence="9" type="ORF">DOP62_01895</name>
</gene>
<evidence type="ECO:0000256" key="7">
    <source>
        <dbReference type="SAM" id="Phobius"/>
    </source>
</evidence>
<sequence length="475" mass="51789">MTSAETKPTVIVGGGFVGLFCALHLRHRRYAEPIILIDPKDRFIFRPLLFDFLSGELSDEQVWPRYEELLQGSEVEFVQDSVSQIDLKGRSLTTATGRQLNYGHLVLGLGATQGYFGTLGAAEHAFAFRDRDDVLKLGKHLLQRLQQASQSRDRQQRQDLLTIAVVGAGPSGIEMVALLADWLPLQYERLGGDRQEIRLVLVNRSPEILKGDANASLHDLVLEELQQRQIPIELLLGVAVEGVTAEGLVYRSAAEAEPQQLTSTVIWTAGVSNNPLLAELEIPASDRNRHGVPYVSPTLQLLGYPEVFAAGDCAVVKEQPQPGLAQVAYQQGAAIAHNLLALSHNHALSPAKVSLRGTLMGLGIDNAVANLLNRYRVTGKPGALLRKATYLELLPTPVHNFKATVDWLSEELFHRHSGGQTQSLEKREIGISRAIAITIVGLVAILGGFLATRLLNEPRSPQPQPSPTQPAPPAP</sequence>
<dbReference type="PANTHER" id="PTHR42913:SF3">
    <property type="entry name" value="64 KDA MITOCHONDRIAL NADH DEHYDROGENASE (EUROFUNG)"/>
    <property type="match status" value="1"/>
</dbReference>
<dbReference type="SUPFAM" id="SSF51905">
    <property type="entry name" value="FAD/NAD(P)-binding domain"/>
    <property type="match status" value="2"/>
</dbReference>
<dbReference type="InterPro" id="IPR023753">
    <property type="entry name" value="FAD/NAD-binding_dom"/>
</dbReference>
<evidence type="ECO:0000256" key="4">
    <source>
        <dbReference type="ARBA" id="ARBA00022827"/>
    </source>
</evidence>
<dbReference type="PRINTS" id="PR00368">
    <property type="entry name" value="FADPNR"/>
</dbReference>
<protein>
    <submittedName>
        <fullName evidence="9">NAD(P)/FAD-dependent oxidoreductase</fullName>
        <ecNumber evidence="9">1.6.5.-</ecNumber>
    </submittedName>
</protein>
<comment type="similarity">
    <text evidence="2">Belongs to the NADH dehydrogenase family.</text>
</comment>
<comment type="cofactor">
    <cofactor evidence="1">
        <name>FAD</name>
        <dbReference type="ChEBI" id="CHEBI:57692"/>
    </cofactor>
</comment>
<evidence type="ECO:0000256" key="6">
    <source>
        <dbReference type="SAM" id="MobiDB-lite"/>
    </source>
</evidence>
<keyword evidence="4" id="KW-0274">FAD</keyword>
<dbReference type="RefSeq" id="WP_208675107.1">
    <property type="nucleotide sequence ID" value="NZ_CP030139.2"/>
</dbReference>
<organism evidence="9 10">
    <name type="scientific">Synechococcus elongatus PCC 11801</name>
    <dbReference type="NCBI Taxonomy" id="2219813"/>
    <lineage>
        <taxon>Bacteria</taxon>
        <taxon>Bacillati</taxon>
        <taxon>Cyanobacteriota</taxon>
        <taxon>Cyanophyceae</taxon>
        <taxon>Synechococcales</taxon>
        <taxon>Synechococcaceae</taxon>
        <taxon>Synechococcus</taxon>
    </lineage>
</organism>
<name>A0AAN1QLQ0_SYNEL</name>
<evidence type="ECO:0000256" key="5">
    <source>
        <dbReference type="ARBA" id="ARBA00023002"/>
    </source>
</evidence>
<evidence type="ECO:0000313" key="10">
    <source>
        <dbReference type="Proteomes" id="UP000267249"/>
    </source>
</evidence>
<evidence type="ECO:0000259" key="8">
    <source>
        <dbReference type="Pfam" id="PF07992"/>
    </source>
</evidence>
<evidence type="ECO:0000256" key="2">
    <source>
        <dbReference type="ARBA" id="ARBA00005272"/>
    </source>
</evidence>
<feature type="domain" description="FAD/NAD(P)-binding" evidence="8">
    <location>
        <begin position="9"/>
        <end position="332"/>
    </location>
</feature>
<dbReference type="GO" id="GO:0003955">
    <property type="term" value="F:NAD(P)H dehydrogenase (quinone) activity"/>
    <property type="evidence" value="ECO:0007669"/>
    <property type="project" value="TreeGrafter"/>
</dbReference>
<dbReference type="Gene3D" id="3.50.50.100">
    <property type="match status" value="1"/>
</dbReference>
<dbReference type="Proteomes" id="UP000267249">
    <property type="component" value="Chromosome"/>
</dbReference>
<feature type="compositionally biased region" description="Pro residues" evidence="6">
    <location>
        <begin position="460"/>
        <end position="475"/>
    </location>
</feature>
<evidence type="ECO:0000256" key="3">
    <source>
        <dbReference type="ARBA" id="ARBA00022630"/>
    </source>
</evidence>